<dbReference type="Proteomes" id="UP000828251">
    <property type="component" value="Unassembled WGS sequence"/>
</dbReference>
<dbReference type="EMBL" id="JAIQCV010000002">
    <property type="protein sequence ID" value="KAH1122185.1"/>
    <property type="molecule type" value="Genomic_DNA"/>
</dbReference>
<reference evidence="1 2" key="1">
    <citation type="journal article" date="2021" name="Plant Biotechnol. J.">
        <title>Multi-omics assisted identification of the key and species-specific regulatory components of drought-tolerant mechanisms in Gossypium stocksii.</title>
        <authorList>
            <person name="Yu D."/>
            <person name="Ke L."/>
            <person name="Zhang D."/>
            <person name="Wu Y."/>
            <person name="Sun Y."/>
            <person name="Mei J."/>
            <person name="Sun J."/>
            <person name="Sun Y."/>
        </authorList>
    </citation>
    <scope>NUCLEOTIDE SEQUENCE [LARGE SCALE GENOMIC DNA]</scope>
    <source>
        <strain evidence="2">cv. E1</strain>
        <tissue evidence="1">Leaf</tissue>
    </source>
</reference>
<evidence type="ECO:0000313" key="1">
    <source>
        <dbReference type="EMBL" id="KAH1122185.1"/>
    </source>
</evidence>
<comment type="caution">
    <text evidence="1">The sequence shown here is derived from an EMBL/GenBank/DDBJ whole genome shotgun (WGS) entry which is preliminary data.</text>
</comment>
<keyword evidence="2" id="KW-1185">Reference proteome</keyword>
<organism evidence="1 2">
    <name type="scientific">Gossypium stocksii</name>
    <dbReference type="NCBI Taxonomy" id="47602"/>
    <lineage>
        <taxon>Eukaryota</taxon>
        <taxon>Viridiplantae</taxon>
        <taxon>Streptophyta</taxon>
        <taxon>Embryophyta</taxon>
        <taxon>Tracheophyta</taxon>
        <taxon>Spermatophyta</taxon>
        <taxon>Magnoliopsida</taxon>
        <taxon>eudicotyledons</taxon>
        <taxon>Gunneridae</taxon>
        <taxon>Pentapetalae</taxon>
        <taxon>rosids</taxon>
        <taxon>malvids</taxon>
        <taxon>Malvales</taxon>
        <taxon>Malvaceae</taxon>
        <taxon>Malvoideae</taxon>
        <taxon>Gossypium</taxon>
    </lineage>
</organism>
<proteinExistence type="predicted"/>
<gene>
    <name evidence="1" type="ORF">J1N35_005345</name>
</gene>
<accession>A0A9D3WF60</accession>
<sequence>MGKGEANKKVKAKVSVDTEHLVCVPKFKQHRVSVVRDFSPGCGRVTASNFGLSRQITVDQSSQGKR</sequence>
<dbReference type="AlphaFoldDB" id="A0A9D3WF60"/>
<evidence type="ECO:0000313" key="2">
    <source>
        <dbReference type="Proteomes" id="UP000828251"/>
    </source>
</evidence>
<protein>
    <submittedName>
        <fullName evidence="1">Uncharacterized protein</fullName>
    </submittedName>
</protein>
<name>A0A9D3WF60_9ROSI</name>